<comment type="caution">
    <text evidence="2">The sequence shown here is derived from an EMBL/GenBank/DDBJ whole genome shotgun (WGS) entry which is preliminary data.</text>
</comment>
<evidence type="ECO:0000256" key="1">
    <source>
        <dbReference type="SAM" id="Phobius"/>
    </source>
</evidence>
<gene>
    <name evidence="2" type="ORF">F6I03_09215</name>
</gene>
<dbReference type="AlphaFoldDB" id="A0A5N1GGZ7"/>
<evidence type="ECO:0000313" key="3">
    <source>
        <dbReference type="Proteomes" id="UP000327148"/>
    </source>
</evidence>
<feature type="transmembrane region" description="Helical" evidence="1">
    <location>
        <begin position="135"/>
        <end position="155"/>
    </location>
</feature>
<feature type="transmembrane region" description="Helical" evidence="1">
    <location>
        <begin position="175"/>
        <end position="200"/>
    </location>
</feature>
<name>A0A5N1GGZ7_9LACT</name>
<dbReference type="EMBL" id="VYWO01000008">
    <property type="protein sequence ID" value="KAA9299638.1"/>
    <property type="molecule type" value="Genomic_DNA"/>
</dbReference>
<keyword evidence="1" id="KW-0472">Membrane</keyword>
<keyword evidence="1" id="KW-1133">Transmembrane helix</keyword>
<dbReference type="Proteomes" id="UP000327148">
    <property type="component" value="Unassembled WGS sequence"/>
</dbReference>
<evidence type="ECO:0000313" key="2">
    <source>
        <dbReference type="EMBL" id="KAA9299638.1"/>
    </source>
</evidence>
<dbReference type="STRING" id="119206.AWM72_04725"/>
<organism evidence="2 3">
    <name type="scientific">Aerococcus sanguinicola</name>
    <dbReference type="NCBI Taxonomy" id="119206"/>
    <lineage>
        <taxon>Bacteria</taxon>
        <taxon>Bacillati</taxon>
        <taxon>Bacillota</taxon>
        <taxon>Bacilli</taxon>
        <taxon>Lactobacillales</taxon>
        <taxon>Aerococcaceae</taxon>
        <taxon>Aerococcus</taxon>
    </lineage>
</organism>
<proteinExistence type="predicted"/>
<sequence length="223" mass="25632">MGDLCGRGYCLFRRGVKMRQDEFLDLLTYYLRRLPDSVIADIRQDYLEHYEMGLAQGKSEEEISQELGSPREIAEDYLDNERVFIDEEGALALHEEKQPRKLHWFWKLVLFLVALPFILAFLSVVFSLFVSVVSVWLGLILTAAVFGASVLVSVFRPDLFNNGPVNIGLVNDLSLVTKLCLAIVLICLTLLLIYSLYAAIRWGIRGLMNAWYAFQWRRKRGAY</sequence>
<reference evidence="2 3" key="1">
    <citation type="submission" date="2019-09" db="EMBL/GenBank/DDBJ databases">
        <title>Draft genome sequence assemblies of isolates from the urinary tract.</title>
        <authorList>
            <person name="Mores C.R."/>
            <person name="Putonti C."/>
            <person name="Wolfe A.J."/>
        </authorList>
    </citation>
    <scope>NUCLEOTIDE SEQUENCE [LARGE SCALE GENOMIC DNA]</scope>
    <source>
        <strain evidence="2 3">UMB623</strain>
    </source>
</reference>
<dbReference type="Pfam" id="PF22564">
    <property type="entry name" value="HAAS"/>
    <property type="match status" value="1"/>
</dbReference>
<protein>
    <submittedName>
        <fullName evidence="2">DUF1700 domain-containing protein</fullName>
    </submittedName>
</protein>
<accession>A0A5N1GGZ7</accession>
<feature type="transmembrane region" description="Helical" evidence="1">
    <location>
        <begin position="104"/>
        <end position="129"/>
    </location>
</feature>
<dbReference type="OrthoDB" id="9804829at2"/>
<keyword evidence="1" id="KW-0812">Transmembrane</keyword>